<comment type="caution">
    <text evidence="2">The sequence shown here is derived from an EMBL/GenBank/DDBJ whole genome shotgun (WGS) entry which is preliminary data.</text>
</comment>
<dbReference type="Proteomes" id="UP001233999">
    <property type="component" value="Unassembled WGS sequence"/>
</dbReference>
<proteinExistence type="predicted"/>
<protein>
    <submittedName>
        <fullName evidence="2">Uncharacterized protein</fullName>
    </submittedName>
</protein>
<reference evidence="2" key="1">
    <citation type="journal article" date="2023" name="IScience">
        <title>Live-bearing cockroach genome reveals convergent evolutionary mechanisms linked to viviparity in insects and beyond.</title>
        <authorList>
            <person name="Fouks B."/>
            <person name="Harrison M.C."/>
            <person name="Mikhailova A.A."/>
            <person name="Marchal E."/>
            <person name="English S."/>
            <person name="Carruthers M."/>
            <person name="Jennings E.C."/>
            <person name="Chiamaka E.L."/>
            <person name="Frigard R.A."/>
            <person name="Pippel M."/>
            <person name="Attardo G.M."/>
            <person name="Benoit J.B."/>
            <person name="Bornberg-Bauer E."/>
            <person name="Tobe S.S."/>
        </authorList>
    </citation>
    <scope>NUCLEOTIDE SEQUENCE</scope>
    <source>
        <strain evidence="2">Stay&amp;Tobe</strain>
    </source>
</reference>
<keyword evidence="1" id="KW-1133">Transmembrane helix</keyword>
<dbReference type="AlphaFoldDB" id="A0AAD8EGA7"/>
<keyword evidence="1" id="KW-0812">Transmembrane</keyword>
<evidence type="ECO:0000313" key="2">
    <source>
        <dbReference type="EMBL" id="KAJ9589288.1"/>
    </source>
</evidence>
<feature type="transmembrane region" description="Helical" evidence="1">
    <location>
        <begin position="78"/>
        <end position="102"/>
    </location>
</feature>
<gene>
    <name evidence="2" type="ORF">L9F63_017533</name>
</gene>
<organism evidence="2 3">
    <name type="scientific">Diploptera punctata</name>
    <name type="common">Pacific beetle cockroach</name>
    <dbReference type="NCBI Taxonomy" id="6984"/>
    <lineage>
        <taxon>Eukaryota</taxon>
        <taxon>Metazoa</taxon>
        <taxon>Ecdysozoa</taxon>
        <taxon>Arthropoda</taxon>
        <taxon>Hexapoda</taxon>
        <taxon>Insecta</taxon>
        <taxon>Pterygota</taxon>
        <taxon>Neoptera</taxon>
        <taxon>Polyneoptera</taxon>
        <taxon>Dictyoptera</taxon>
        <taxon>Blattodea</taxon>
        <taxon>Blaberoidea</taxon>
        <taxon>Blaberidae</taxon>
        <taxon>Diplopterinae</taxon>
        <taxon>Diploptera</taxon>
    </lineage>
</organism>
<name>A0AAD8EGA7_DIPPU</name>
<keyword evidence="1" id="KW-0472">Membrane</keyword>
<feature type="non-terminal residue" evidence="2">
    <location>
        <position position="1"/>
    </location>
</feature>
<sequence length="208" mass="23878">ATRSYPNFSRYWSFQTHYIGRILSKLGQKHEETLQISNPSASGFFFFLMEVHQRRSNFVSPLPINSNDQKTRIKVSIITINGVTLCRVWNITLMSAVVYLLLQIRFSKIQLIIGTRRFACARLGVPEPTLPLHKLRSFNHLVTYSISLPRFVMAHAILRRNGMSIKQNNRGRAASQQINTSGVTDSTVNIMTALAIFFYEMPYCFRSL</sequence>
<keyword evidence="3" id="KW-1185">Reference proteome</keyword>
<evidence type="ECO:0000256" key="1">
    <source>
        <dbReference type="SAM" id="Phobius"/>
    </source>
</evidence>
<evidence type="ECO:0000313" key="3">
    <source>
        <dbReference type="Proteomes" id="UP001233999"/>
    </source>
</evidence>
<dbReference type="EMBL" id="JASPKZ010004955">
    <property type="protein sequence ID" value="KAJ9589288.1"/>
    <property type="molecule type" value="Genomic_DNA"/>
</dbReference>
<reference evidence="2" key="2">
    <citation type="submission" date="2023-05" db="EMBL/GenBank/DDBJ databases">
        <authorList>
            <person name="Fouks B."/>
        </authorList>
    </citation>
    <scope>NUCLEOTIDE SEQUENCE</scope>
    <source>
        <strain evidence="2">Stay&amp;Tobe</strain>
        <tissue evidence="2">Testes</tissue>
    </source>
</reference>
<accession>A0AAD8EGA7</accession>
<feature type="non-terminal residue" evidence="2">
    <location>
        <position position="208"/>
    </location>
</feature>